<dbReference type="InterPro" id="IPR000504">
    <property type="entry name" value="RRM_dom"/>
</dbReference>
<evidence type="ECO:0000313" key="5">
    <source>
        <dbReference type="EMBL" id="CAL4059874.1"/>
    </source>
</evidence>
<dbReference type="InterPro" id="IPR001810">
    <property type="entry name" value="F-box_dom"/>
</dbReference>
<accession>A0AAV2PJC9</accession>
<dbReference type="GO" id="GO:0031146">
    <property type="term" value="P:SCF-dependent proteasomal ubiquitin-dependent protein catabolic process"/>
    <property type="evidence" value="ECO:0007669"/>
    <property type="project" value="TreeGrafter"/>
</dbReference>
<dbReference type="PROSITE" id="PS50102">
    <property type="entry name" value="RRM"/>
    <property type="match status" value="1"/>
</dbReference>
<dbReference type="SUPFAM" id="SSF81383">
    <property type="entry name" value="F-box domain"/>
    <property type="match status" value="1"/>
</dbReference>
<name>A0AAV2PJC9_MEGNR</name>
<dbReference type="Pfam" id="PF00646">
    <property type="entry name" value="F-box"/>
    <property type="match status" value="1"/>
</dbReference>
<dbReference type="Gene3D" id="3.80.10.10">
    <property type="entry name" value="Ribonuclease Inhibitor"/>
    <property type="match status" value="1"/>
</dbReference>
<dbReference type="SMART" id="SM00360">
    <property type="entry name" value="RRM"/>
    <property type="match status" value="1"/>
</dbReference>
<sequence length="675" mass="76754">MEAQSRRRGRAGGGPTGRGGRGHFRGRGRGGGWGGGRIHNNWRGRGRGRGGENGAVGGDWGHNNRGSGDQYRNGKKMPLDIPEDEIDPLKLFVGNIRPNVNTDQLLVTLAPYANVTSAFIVKKTFKGPNYGFISLPSEEDVKKVMDLNNQDCYLSGSKLIFRPARKRIMPPGEEGFVRQPLPDRHYDLSPLDTDRPSIHVLVDDVLMNILEYLPLKKRIHCEIVCRRWQALLYVMFGSTTHLNLSENYLIENSLHVNKAMISKMLLLTGETLKSLSLSETDYTLKKKLFLIIAQLCPNLENLDLSNILILYFDNVKALKDCKDLKCFSAKMCFELNENSFKELILALPCLEKIRVSHTAIKGDCFNMLPEGLKELNISFCSQVSKENLRKVSKGCQNLEVLEIENLDADKDFLEELGVNCTNLRSLKIYPPWSSVELSNQIKVFTKLTSLKIVAATFELPNIADNVKDLEELHIQIKKETRNMVDFGKFTRLKNVVLISSPFREQELKSLEKCRNLHYVTIKSCENADQETIKRIVKGCPEIKHIKCPKVGIDIKFITDINEIMKNRPEPIKISINEGALPSGELLEAQYDTKKIEFIFVDHSLFDKDFDDEDDDEDLYDSDESFDHMDHFWLNGYDSDNSTPDYMYYGDNLDFIESICLGYGLHYVGYDSDSSF</sequence>
<dbReference type="InterPro" id="IPR036047">
    <property type="entry name" value="F-box-like_dom_sf"/>
</dbReference>
<dbReference type="Gene3D" id="1.20.1280.50">
    <property type="match status" value="1"/>
</dbReference>
<dbReference type="Gene3D" id="3.30.70.330">
    <property type="match status" value="1"/>
</dbReference>
<dbReference type="InterPro" id="IPR035979">
    <property type="entry name" value="RBD_domain_sf"/>
</dbReference>
<reference evidence="5 6" key="1">
    <citation type="submission" date="2024-05" db="EMBL/GenBank/DDBJ databases">
        <authorList>
            <person name="Wallberg A."/>
        </authorList>
    </citation>
    <scope>NUCLEOTIDE SEQUENCE [LARGE SCALE GENOMIC DNA]</scope>
</reference>
<dbReference type="SUPFAM" id="SSF52047">
    <property type="entry name" value="RNI-like"/>
    <property type="match status" value="1"/>
</dbReference>
<comment type="caution">
    <text evidence="5">The sequence shown here is derived from an EMBL/GenBank/DDBJ whole genome shotgun (WGS) entry which is preliminary data.</text>
</comment>
<dbReference type="InterPro" id="IPR012677">
    <property type="entry name" value="Nucleotide-bd_a/b_plait_sf"/>
</dbReference>
<dbReference type="Pfam" id="PF00076">
    <property type="entry name" value="RRM_1"/>
    <property type="match status" value="1"/>
</dbReference>
<dbReference type="CDD" id="cd00590">
    <property type="entry name" value="RRM_SF"/>
    <property type="match status" value="1"/>
</dbReference>
<organism evidence="5 6">
    <name type="scientific">Meganyctiphanes norvegica</name>
    <name type="common">Northern krill</name>
    <name type="synonym">Thysanopoda norvegica</name>
    <dbReference type="NCBI Taxonomy" id="48144"/>
    <lineage>
        <taxon>Eukaryota</taxon>
        <taxon>Metazoa</taxon>
        <taxon>Ecdysozoa</taxon>
        <taxon>Arthropoda</taxon>
        <taxon>Crustacea</taxon>
        <taxon>Multicrustacea</taxon>
        <taxon>Malacostraca</taxon>
        <taxon>Eumalacostraca</taxon>
        <taxon>Eucarida</taxon>
        <taxon>Euphausiacea</taxon>
        <taxon>Euphausiidae</taxon>
        <taxon>Meganyctiphanes</taxon>
    </lineage>
</organism>
<evidence type="ECO:0000256" key="1">
    <source>
        <dbReference type="ARBA" id="ARBA00022884"/>
    </source>
</evidence>
<protein>
    <recommendedName>
        <fullName evidence="4">RRM domain-containing protein</fullName>
    </recommendedName>
</protein>
<dbReference type="PANTHER" id="PTHR13318">
    <property type="entry name" value="PARTNER OF PAIRED, ISOFORM B-RELATED"/>
    <property type="match status" value="1"/>
</dbReference>
<dbReference type="AlphaFoldDB" id="A0AAV2PJC9"/>
<dbReference type="Proteomes" id="UP001497623">
    <property type="component" value="Unassembled WGS sequence"/>
</dbReference>
<dbReference type="GO" id="GO:0019005">
    <property type="term" value="C:SCF ubiquitin ligase complex"/>
    <property type="evidence" value="ECO:0007669"/>
    <property type="project" value="TreeGrafter"/>
</dbReference>
<proteinExistence type="predicted"/>
<dbReference type="SUPFAM" id="SSF54928">
    <property type="entry name" value="RNA-binding domain, RBD"/>
    <property type="match status" value="1"/>
</dbReference>
<evidence type="ECO:0000256" key="3">
    <source>
        <dbReference type="SAM" id="MobiDB-lite"/>
    </source>
</evidence>
<evidence type="ECO:0000256" key="2">
    <source>
        <dbReference type="PROSITE-ProRule" id="PRU00176"/>
    </source>
</evidence>
<feature type="region of interest" description="Disordered" evidence="3">
    <location>
        <begin position="1"/>
        <end position="76"/>
    </location>
</feature>
<feature type="compositionally biased region" description="Gly residues" evidence="3">
    <location>
        <begin position="51"/>
        <end position="60"/>
    </location>
</feature>
<feature type="compositionally biased region" description="Basic residues" evidence="3">
    <location>
        <begin position="1"/>
        <end position="10"/>
    </location>
</feature>
<evidence type="ECO:0000313" key="6">
    <source>
        <dbReference type="Proteomes" id="UP001497623"/>
    </source>
</evidence>
<dbReference type="InterPro" id="IPR032675">
    <property type="entry name" value="LRR_dom_sf"/>
</dbReference>
<keyword evidence="1 2" id="KW-0694">RNA-binding</keyword>
<dbReference type="GO" id="GO:0003723">
    <property type="term" value="F:RNA binding"/>
    <property type="evidence" value="ECO:0007669"/>
    <property type="project" value="UniProtKB-UniRule"/>
</dbReference>
<keyword evidence="6" id="KW-1185">Reference proteome</keyword>
<dbReference type="EMBL" id="CAXKWB010000220">
    <property type="protein sequence ID" value="CAL4059874.1"/>
    <property type="molecule type" value="Genomic_DNA"/>
</dbReference>
<evidence type="ECO:0000259" key="4">
    <source>
        <dbReference type="PROSITE" id="PS50102"/>
    </source>
</evidence>
<feature type="domain" description="RRM" evidence="4">
    <location>
        <begin position="89"/>
        <end position="166"/>
    </location>
</feature>
<gene>
    <name evidence="5" type="ORF">MNOR_LOCUS917</name>
</gene>